<sequence length="239" mass="26537">MLTMTFTDAVDDQPDVVMWVGFTRFEAQFCAHSVKKDNVKFDKIVSELDADILEQVYAPSEEAKIPDLVTASEIGDEKSSQLLRAMQAMSNGRLADAIIKRFGLSCLPARVQSTLPISNLNDLSELARIADRIVEISSFEHITQISPPSSAPTKPSMMQQIARNGNAGNLVRLGNLPSRKTSSHAIGLGQPQRIQKWAFVRSRSVHPVTLSDKHRSWGIRHSVLQVHQKVWTQPLDSTP</sequence>
<proteinExistence type="predicted"/>
<dbReference type="Proteomes" id="UP000594454">
    <property type="component" value="Chromosome 4"/>
</dbReference>
<organism evidence="1 2">
    <name type="scientific">Hermetia illucens</name>
    <name type="common">Black soldier fly</name>
    <dbReference type="NCBI Taxonomy" id="343691"/>
    <lineage>
        <taxon>Eukaryota</taxon>
        <taxon>Metazoa</taxon>
        <taxon>Ecdysozoa</taxon>
        <taxon>Arthropoda</taxon>
        <taxon>Hexapoda</taxon>
        <taxon>Insecta</taxon>
        <taxon>Pterygota</taxon>
        <taxon>Neoptera</taxon>
        <taxon>Endopterygota</taxon>
        <taxon>Diptera</taxon>
        <taxon>Brachycera</taxon>
        <taxon>Stratiomyomorpha</taxon>
        <taxon>Stratiomyidae</taxon>
        <taxon>Hermetiinae</taxon>
        <taxon>Hermetia</taxon>
    </lineage>
</organism>
<evidence type="ECO:0000313" key="2">
    <source>
        <dbReference type="Proteomes" id="UP000594454"/>
    </source>
</evidence>
<dbReference type="InParanoid" id="A0A7R8Z192"/>
<dbReference type="AlphaFoldDB" id="A0A7R8Z192"/>
<accession>A0A7R8Z192</accession>
<dbReference type="PANTHER" id="PTHR33327">
    <property type="entry name" value="ENDONUCLEASE"/>
    <property type="match status" value="1"/>
</dbReference>
<evidence type="ECO:0000313" key="1">
    <source>
        <dbReference type="EMBL" id="CAD7089566.1"/>
    </source>
</evidence>
<reference evidence="1 2" key="1">
    <citation type="submission" date="2020-11" db="EMBL/GenBank/DDBJ databases">
        <authorList>
            <person name="Wallbank WR R."/>
            <person name="Pardo Diaz C."/>
            <person name="Kozak K."/>
            <person name="Martin S."/>
            <person name="Jiggins C."/>
            <person name="Moest M."/>
            <person name="Warren A I."/>
            <person name="Generalovic N T."/>
            <person name="Byers J.R.P. K."/>
            <person name="Montejo-Kovacevich G."/>
            <person name="Yen C E."/>
        </authorList>
    </citation>
    <scope>NUCLEOTIDE SEQUENCE [LARGE SCALE GENOMIC DNA]</scope>
</reference>
<protein>
    <submittedName>
        <fullName evidence="1">Uncharacterized protein</fullName>
    </submittedName>
</protein>
<dbReference type="EMBL" id="LR899012">
    <property type="protein sequence ID" value="CAD7089566.1"/>
    <property type="molecule type" value="Genomic_DNA"/>
</dbReference>
<dbReference type="PANTHER" id="PTHR33327:SF3">
    <property type="entry name" value="RNA-DIRECTED DNA POLYMERASE"/>
    <property type="match status" value="1"/>
</dbReference>
<keyword evidence="2" id="KW-1185">Reference proteome</keyword>
<gene>
    <name evidence="1" type="ORF">HERILL_LOCUS12107</name>
</gene>
<name>A0A7R8Z192_HERIL</name>